<gene>
    <name evidence="1" type="ORF">MARIT_1973</name>
</gene>
<dbReference type="Proteomes" id="UP000231564">
    <property type="component" value="Chromosome MARIT"/>
</dbReference>
<evidence type="ECO:0000313" key="2">
    <source>
        <dbReference type="Proteomes" id="UP000231564"/>
    </source>
</evidence>
<accession>A0A2H1EAW8</accession>
<dbReference type="KEGG" id="tmar:MARIT_1973"/>
<dbReference type="RefSeq" id="WP_024742333.1">
    <property type="nucleotide sequence ID" value="NZ_BAUG01000061.1"/>
</dbReference>
<name>A0A2H1EAW8_9FLAO</name>
<sequence>MKAVSIKVLKEELAHKNTKELIDVCLKLARFKKENKELLTYVLFASYQEEAYILEVKEELDVLFSEINTKSYFYIRKSIRKILTNTKKYIRYSKKKETEVVLLLYFCTKLKKVTPSIHKSPRMQKVLITQIKLIEKSIKTLHEDLQYDYQIEVDEVKKGILS</sequence>
<dbReference type="STRING" id="1349785.GCA_000509405_00302"/>
<organism evidence="1 2">
    <name type="scientific">Tenacibaculum maritimum NCIMB 2154</name>
    <dbReference type="NCBI Taxonomy" id="1349785"/>
    <lineage>
        <taxon>Bacteria</taxon>
        <taxon>Pseudomonadati</taxon>
        <taxon>Bacteroidota</taxon>
        <taxon>Flavobacteriia</taxon>
        <taxon>Flavobacteriales</taxon>
        <taxon>Flavobacteriaceae</taxon>
        <taxon>Tenacibaculum</taxon>
    </lineage>
</organism>
<dbReference type="OrthoDB" id="978748at2"/>
<keyword evidence="2" id="KW-1185">Reference proteome</keyword>
<dbReference type="GeneID" id="47723465"/>
<reference evidence="1 2" key="1">
    <citation type="submission" date="2016-11" db="EMBL/GenBank/DDBJ databases">
        <authorList>
            <person name="Jaros S."/>
            <person name="Januszkiewicz K."/>
            <person name="Wedrychowicz H."/>
        </authorList>
    </citation>
    <scope>NUCLEOTIDE SEQUENCE [LARGE SCALE GENOMIC DNA]</scope>
    <source>
        <strain evidence="1">NCIMB 2154T</strain>
    </source>
</reference>
<dbReference type="EMBL" id="LT634361">
    <property type="protein sequence ID" value="SFZ83255.1"/>
    <property type="molecule type" value="Genomic_DNA"/>
</dbReference>
<proteinExistence type="predicted"/>
<protein>
    <submittedName>
        <fullName evidence="1">Uncharacterized protein</fullName>
    </submittedName>
</protein>
<dbReference type="AlphaFoldDB" id="A0A2H1EAW8"/>
<evidence type="ECO:0000313" key="1">
    <source>
        <dbReference type="EMBL" id="SFZ83255.1"/>
    </source>
</evidence>